<gene>
    <name evidence="2" type="ORF">RHOBADRAFT_55343</name>
</gene>
<feature type="region of interest" description="Disordered" evidence="1">
    <location>
        <begin position="251"/>
        <end position="321"/>
    </location>
</feature>
<dbReference type="Proteomes" id="UP000053890">
    <property type="component" value="Unassembled WGS sequence"/>
</dbReference>
<keyword evidence="3" id="KW-1185">Reference proteome</keyword>
<evidence type="ECO:0008006" key="4">
    <source>
        <dbReference type="Google" id="ProtNLM"/>
    </source>
</evidence>
<dbReference type="OrthoDB" id="2350934at2759"/>
<feature type="region of interest" description="Disordered" evidence="1">
    <location>
        <begin position="381"/>
        <end position="424"/>
    </location>
</feature>
<dbReference type="RefSeq" id="XP_018269171.1">
    <property type="nucleotide sequence ID" value="XM_018417800.1"/>
</dbReference>
<dbReference type="EMBL" id="KQ474084">
    <property type="protein sequence ID" value="KPV73122.1"/>
    <property type="molecule type" value="Genomic_DNA"/>
</dbReference>
<dbReference type="GeneID" id="28978248"/>
<accession>A0A0P9EMR7</accession>
<organism evidence="2 3">
    <name type="scientific">Rhodotorula graminis (strain WP1)</name>
    <dbReference type="NCBI Taxonomy" id="578459"/>
    <lineage>
        <taxon>Eukaryota</taxon>
        <taxon>Fungi</taxon>
        <taxon>Dikarya</taxon>
        <taxon>Basidiomycota</taxon>
        <taxon>Pucciniomycotina</taxon>
        <taxon>Microbotryomycetes</taxon>
        <taxon>Sporidiobolales</taxon>
        <taxon>Sporidiobolaceae</taxon>
        <taxon>Rhodotorula</taxon>
    </lineage>
</organism>
<name>A0A0P9EMR7_RHOGW</name>
<sequence length="479" mass="49084">MPVARHDPAATASAAAVRPSSGRGGAVVGASGTASTTWSSADDDSLLLLRLDGHTKPVCADRLSKTLDSVTERLTHLYATGRLAAALKPWTAENDQQLARLHQAKPVGDIAQVVGRPTIAVVWRIDVLRKPGGLLGASSARARAASRPSELVASEGPAASTREAASGIGGDVEGEGRGASRAAGEQRQQGERGGGGATSISPSETKKGPYSAEEDAVIIQLRAGGRTFADIGQQISRSARSVTQRFTILKGKGRTSAPPGYSEAAPTPTAKIPSLPIPFLARDDASTTSASTSTASPAAPSTPAPAANHSPFPTDPTDSPSELLDDAVIVGLLKRGRDYATIGAALGTSSRSVAERVDAKRSDWLKHGLLLPSSLLAQPVGSPDISLGKRSRLDDASNRQTAAAHTPAPVAASGGAADGAVAGPVPRKRLRKRWFTASAEYAKAIAAAGRLAKAFEEDLALARAQEEGADEGEGKGKEV</sequence>
<dbReference type="AlphaFoldDB" id="A0A0P9EMR7"/>
<evidence type="ECO:0000313" key="2">
    <source>
        <dbReference type="EMBL" id="KPV73122.1"/>
    </source>
</evidence>
<evidence type="ECO:0000256" key="1">
    <source>
        <dbReference type="SAM" id="MobiDB-lite"/>
    </source>
</evidence>
<feature type="compositionally biased region" description="Low complexity" evidence="1">
    <location>
        <begin position="401"/>
        <end position="424"/>
    </location>
</feature>
<evidence type="ECO:0000313" key="3">
    <source>
        <dbReference type="Proteomes" id="UP000053890"/>
    </source>
</evidence>
<proteinExistence type="predicted"/>
<feature type="region of interest" description="Disordered" evidence="1">
    <location>
        <begin position="1"/>
        <end position="38"/>
    </location>
</feature>
<reference evidence="2 3" key="1">
    <citation type="journal article" date="2015" name="Front. Microbiol.">
        <title>Genome sequence of the plant growth promoting endophytic yeast Rhodotorula graminis WP1.</title>
        <authorList>
            <person name="Firrincieli A."/>
            <person name="Otillar R."/>
            <person name="Salamov A."/>
            <person name="Schmutz J."/>
            <person name="Khan Z."/>
            <person name="Redman R.S."/>
            <person name="Fleck N.D."/>
            <person name="Lindquist E."/>
            <person name="Grigoriev I.V."/>
            <person name="Doty S.L."/>
        </authorList>
    </citation>
    <scope>NUCLEOTIDE SEQUENCE [LARGE SCALE GENOMIC DNA]</scope>
    <source>
        <strain evidence="2 3">WP1</strain>
    </source>
</reference>
<feature type="compositionally biased region" description="Low complexity" evidence="1">
    <location>
        <begin position="28"/>
        <end position="38"/>
    </location>
</feature>
<feature type="region of interest" description="Disordered" evidence="1">
    <location>
        <begin position="137"/>
        <end position="212"/>
    </location>
</feature>
<feature type="compositionally biased region" description="Low complexity" evidence="1">
    <location>
        <begin position="9"/>
        <end position="21"/>
    </location>
</feature>
<feature type="compositionally biased region" description="Low complexity" evidence="1">
    <location>
        <begin position="137"/>
        <end position="147"/>
    </location>
</feature>
<protein>
    <recommendedName>
        <fullName evidence="4">Myb-like domain-containing protein</fullName>
    </recommendedName>
</protein>
<feature type="compositionally biased region" description="Low complexity" evidence="1">
    <location>
        <begin position="286"/>
        <end position="321"/>
    </location>
</feature>